<dbReference type="EMBL" id="JBHULT010000006">
    <property type="protein sequence ID" value="MFD2517715.1"/>
    <property type="molecule type" value="Genomic_DNA"/>
</dbReference>
<evidence type="ECO:0000313" key="2">
    <source>
        <dbReference type="Proteomes" id="UP001597468"/>
    </source>
</evidence>
<comment type="caution">
    <text evidence="1">The sequence shown here is derived from an EMBL/GenBank/DDBJ whole genome shotgun (WGS) entry which is preliminary data.</text>
</comment>
<dbReference type="PROSITE" id="PS51257">
    <property type="entry name" value="PROKAR_LIPOPROTEIN"/>
    <property type="match status" value="1"/>
</dbReference>
<dbReference type="Proteomes" id="UP001597468">
    <property type="component" value="Unassembled WGS sequence"/>
</dbReference>
<gene>
    <name evidence="1" type="ORF">ACFSTG_07405</name>
</gene>
<reference evidence="2" key="1">
    <citation type="journal article" date="2019" name="Int. J. Syst. Evol. Microbiol.">
        <title>The Global Catalogue of Microorganisms (GCM) 10K type strain sequencing project: providing services to taxonomists for standard genome sequencing and annotation.</title>
        <authorList>
            <consortium name="The Broad Institute Genomics Platform"/>
            <consortium name="The Broad Institute Genome Sequencing Center for Infectious Disease"/>
            <person name="Wu L."/>
            <person name="Ma J."/>
        </authorList>
    </citation>
    <scope>NUCLEOTIDE SEQUENCE [LARGE SCALE GENOMIC DNA]</scope>
    <source>
        <strain evidence="2">KCTC 42585</strain>
    </source>
</reference>
<keyword evidence="2" id="KW-1185">Reference proteome</keyword>
<name>A0ABW5IZU7_9FLAO</name>
<proteinExistence type="predicted"/>
<evidence type="ECO:0000313" key="1">
    <source>
        <dbReference type="EMBL" id="MFD2517715.1"/>
    </source>
</evidence>
<organism evidence="1 2">
    <name type="scientific">Salinimicrobium flavum</name>
    <dbReference type="NCBI Taxonomy" id="1737065"/>
    <lineage>
        <taxon>Bacteria</taxon>
        <taxon>Pseudomonadati</taxon>
        <taxon>Bacteroidota</taxon>
        <taxon>Flavobacteriia</taxon>
        <taxon>Flavobacteriales</taxon>
        <taxon>Flavobacteriaceae</taxon>
        <taxon>Salinimicrobium</taxon>
    </lineage>
</organism>
<sequence>MKLSIKALVLVIIPLILLSCSQDEILEVAYLKGQKSDRSSKLYKRSEGVLNGNVKIIQEVFYGKNNNVDSVIRNNVGHAIETFKVEYRGNKLSRIKYFLDYGISSNNNISYNYIVNSSIGHIKLEDPNWIFEIYHSGVYIDSTKSINPSDINSIAHNQFFNRNENDQLVSNGWYSYPDDYSAYTYSNFDSGKNPGPLNTVIEIPNNESILYIILGLKLSKDNPLTIELPYGESHNMTLNYDEEGYVTQGIWNFDDSFVESHFYIEQ</sequence>
<protein>
    <recommendedName>
        <fullName evidence="3">Lipoprotein</fullName>
    </recommendedName>
</protein>
<evidence type="ECO:0008006" key="3">
    <source>
        <dbReference type="Google" id="ProtNLM"/>
    </source>
</evidence>
<accession>A0ABW5IZU7</accession>
<dbReference type="RefSeq" id="WP_380750400.1">
    <property type="nucleotide sequence ID" value="NZ_JBHULT010000006.1"/>
</dbReference>